<feature type="transmembrane region" description="Helical" evidence="1">
    <location>
        <begin position="166"/>
        <end position="187"/>
    </location>
</feature>
<keyword evidence="1" id="KW-1133">Transmembrane helix</keyword>
<comment type="caution">
    <text evidence="3">The sequence shown here is derived from an EMBL/GenBank/DDBJ whole genome shotgun (WGS) entry which is preliminary data.</text>
</comment>
<sequence>MKHIRNLLLIFALINSVCYSKKAPKLEDEIYIDSLDKNLSESEKEKKMEICFELTQKELIEKREFYQKIAASIKDQESITPDDAIRALFHQNLVTCYFNFDMQDMNSVINGKASKESIMKIFSANKNTPLKFSSYQLKILERVISQKTKNTSEKTSRKIVKQLSGFYGYLYFVFALLVIVLSFYFALNRLNKSIKGATKKKIKNN</sequence>
<evidence type="ECO:0000256" key="1">
    <source>
        <dbReference type="SAM" id="Phobius"/>
    </source>
</evidence>
<keyword evidence="2" id="KW-0732">Signal</keyword>
<feature type="chain" id="PRO_5013266873" evidence="2">
    <location>
        <begin position="21"/>
        <end position="205"/>
    </location>
</feature>
<dbReference type="OrthoDB" id="341962at2759"/>
<evidence type="ECO:0000313" key="4">
    <source>
        <dbReference type="Proteomes" id="UP000186176"/>
    </source>
</evidence>
<keyword evidence="4" id="KW-1185">Reference proteome</keyword>
<feature type="signal peptide" evidence="2">
    <location>
        <begin position="1"/>
        <end position="20"/>
    </location>
</feature>
<keyword evidence="1" id="KW-0472">Membrane</keyword>
<reference evidence="3 4" key="1">
    <citation type="submission" date="2016-10" db="EMBL/GenBank/DDBJ databases">
        <title>Reductive evolution of mitochondrial metabolism and differential evolution of invasion-related proteins in Cryptosporidium.</title>
        <authorList>
            <person name="Liu S."/>
            <person name="Roellig D.M."/>
            <person name="Guo Y."/>
            <person name="Li N."/>
            <person name="Frace M.A."/>
            <person name="Tang K."/>
            <person name="Zhang L."/>
            <person name="Feng Y."/>
            <person name="Xiao L."/>
        </authorList>
    </citation>
    <scope>NUCLEOTIDE SEQUENCE [LARGE SCALE GENOMIC DNA]</scope>
    <source>
        <strain evidence="3">39726</strain>
    </source>
</reference>
<protein>
    <submittedName>
        <fullName evidence="3">Uncharacterized protein</fullName>
    </submittedName>
</protein>
<dbReference type="GeneID" id="39979114"/>
<evidence type="ECO:0000313" key="3">
    <source>
        <dbReference type="EMBL" id="OII73092.1"/>
    </source>
</evidence>
<dbReference type="EMBL" id="LRBP01000017">
    <property type="protein sequence ID" value="OII73092.1"/>
    <property type="molecule type" value="Genomic_DNA"/>
</dbReference>
<dbReference type="RefSeq" id="XP_028874456.1">
    <property type="nucleotide sequence ID" value="XM_029019335.1"/>
</dbReference>
<keyword evidence="1" id="KW-0812">Transmembrane</keyword>
<dbReference type="VEuPathDB" id="CryptoDB:cubi_02323"/>
<dbReference type="AlphaFoldDB" id="A0A1J4MJ92"/>
<gene>
    <name evidence="3" type="ORF">cubi_02323</name>
</gene>
<organism evidence="3 4">
    <name type="scientific">Cryptosporidium ubiquitum</name>
    <dbReference type="NCBI Taxonomy" id="857276"/>
    <lineage>
        <taxon>Eukaryota</taxon>
        <taxon>Sar</taxon>
        <taxon>Alveolata</taxon>
        <taxon>Apicomplexa</taxon>
        <taxon>Conoidasida</taxon>
        <taxon>Coccidia</taxon>
        <taxon>Eucoccidiorida</taxon>
        <taxon>Eimeriorina</taxon>
        <taxon>Cryptosporidiidae</taxon>
        <taxon>Cryptosporidium</taxon>
    </lineage>
</organism>
<dbReference type="Proteomes" id="UP000186176">
    <property type="component" value="Unassembled WGS sequence"/>
</dbReference>
<evidence type="ECO:0000256" key="2">
    <source>
        <dbReference type="SAM" id="SignalP"/>
    </source>
</evidence>
<proteinExistence type="predicted"/>
<name>A0A1J4MJ92_9CRYT</name>
<accession>A0A1J4MJ92</accession>